<dbReference type="STRING" id="522772.Dacet_0152"/>
<protein>
    <submittedName>
        <fullName evidence="1">Xylose isomerase domain protein TIM barrel</fullName>
    </submittedName>
</protein>
<sequence length="221" mass="25569">MKFISAPSFIKPATRIENVRYLKGLIDEVELLYMCSMSDYDFPDVREVSELADIDIRYNIHMPYDRDLSKQSEWDFMARFADVLGPLGAHTHTFHIQPEDNFFKGLEWFVGQTGLPVTLENGGSDIESFRLSDDDICLDVGHMVMFEQDISAFIECYAERIKMFHLHGVCDGKDHQSIRHLPEDIRKLVFAFADKHSLTVSLEVFNEADLKDSLLFLDYRS</sequence>
<dbReference type="NCBIfam" id="NF041277">
    <property type="entry name" value="coba_remo_CbiR"/>
    <property type="match status" value="1"/>
</dbReference>
<keyword evidence="2" id="KW-1185">Reference proteome</keyword>
<dbReference type="PaxDb" id="522772-Dacet_0152"/>
<dbReference type="GO" id="GO:0016853">
    <property type="term" value="F:isomerase activity"/>
    <property type="evidence" value="ECO:0007669"/>
    <property type="project" value="UniProtKB-KW"/>
</dbReference>
<reference evidence="1 2" key="1">
    <citation type="journal article" date="2010" name="Stand. Genomic Sci.">
        <title>Complete genome sequence of Denitrovibrio acetiphilus type strain (N2460).</title>
        <authorList>
            <person name="Kiss H."/>
            <person name="Lang E."/>
            <person name="Lapidus A."/>
            <person name="Copeland A."/>
            <person name="Nolan M."/>
            <person name="Glavina Del Rio T."/>
            <person name="Chen F."/>
            <person name="Lucas S."/>
            <person name="Tice H."/>
            <person name="Cheng J.F."/>
            <person name="Han C."/>
            <person name="Goodwin L."/>
            <person name="Pitluck S."/>
            <person name="Liolios K."/>
            <person name="Pati A."/>
            <person name="Ivanova N."/>
            <person name="Mavromatis K."/>
            <person name="Chen A."/>
            <person name="Palaniappan K."/>
            <person name="Land M."/>
            <person name="Hauser L."/>
            <person name="Chang Y.J."/>
            <person name="Jeffries C.D."/>
            <person name="Detter J.C."/>
            <person name="Brettin T."/>
            <person name="Spring S."/>
            <person name="Rohde M."/>
            <person name="Goker M."/>
            <person name="Woyke T."/>
            <person name="Bristow J."/>
            <person name="Eisen J.A."/>
            <person name="Markowitz V."/>
            <person name="Hugenholtz P."/>
            <person name="Kyrpides N.C."/>
            <person name="Klenk H.P."/>
        </authorList>
    </citation>
    <scope>NUCLEOTIDE SEQUENCE [LARGE SCALE GENOMIC DNA]</scope>
    <source>
        <strain evidence="2">DSM 12809 / NBRC 114555 / N2460</strain>
    </source>
</reference>
<dbReference type="InterPro" id="IPR036237">
    <property type="entry name" value="Xyl_isomerase-like_sf"/>
</dbReference>
<dbReference type="KEGG" id="dap:Dacet_0152"/>
<gene>
    <name evidence="1" type="ordered locus">Dacet_0152</name>
</gene>
<dbReference type="HOGENOM" id="CLU_1248946_0_0_0"/>
<name>D4H1Y0_DENA2</name>
<dbReference type="Proteomes" id="UP000002012">
    <property type="component" value="Chromosome"/>
</dbReference>
<dbReference type="EMBL" id="CP001968">
    <property type="protein sequence ID" value="ADD66957.1"/>
    <property type="molecule type" value="Genomic_DNA"/>
</dbReference>
<dbReference type="Gene3D" id="3.20.20.150">
    <property type="entry name" value="Divalent-metal-dependent TIM barrel enzymes"/>
    <property type="match status" value="1"/>
</dbReference>
<dbReference type="eggNOG" id="COG1082">
    <property type="taxonomic scope" value="Bacteria"/>
</dbReference>
<dbReference type="InParanoid" id="D4H1Y0"/>
<organism evidence="1 2">
    <name type="scientific">Denitrovibrio acetiphilus (strain DSM 12809 / NBRC 114555 / N2460)</name>
    <dbReference type="NCBI Taxonomy" id="522772"/>
    <lineage>
        <taxon>Bacteria</taxon>
        <taxon>Pseudomonadati</taxon>
        <taxon>Deferribacterota</taxon>
        <taxon>Deferribacteres</taxon>
        <taxon>Deferribacterales</taxon>
        <taxon>Geovibrionaceae</taxon>
        <taxon>Denitrovibrio</taxon>
    </lineage>
</organism>
<dbReference type="RefSeq" id="WP_013009505.1">
    <property type="nucleotide sequence ID" value="NC_013943.1"/>
</dbReference>
<evidence type="ECO:0000313" key="1">
    <source>
        <dbReference type="EMBL" id="ADD66957.1"/>
    </source>
</evidence>
<proteinExistence type="predicted"/>
<dbReference type="SUPFAM" id="SSF51658">
    <property type="entry name" value="Xylose isomerase-like"/>
    <property type="match status" value="1"/>
</dbReference>
<accession>D4H1Y0</accession>
<evidence type="ECO:0000313" key="2">
    <source>
        <dbReference type="Proteomes" id="UP000002012"/>
    </source>
</evidence>
<dbReference type="OrthoDB" id="9792261at2"/>
<keyword evidence="1" id="KW-0413">Isomerase</keyword>
<dbReference type="AlphaFoldDB" id="D4H1Y0"/>